<dbReference type="SUPFAM" id="SSF82771">
    <property type="entry name" value="GIY-YIG endonuclease"/>
    <property type="match status" value="1"/>
</dbReference>
<reference evidence="2 3" key="1">
    <citation type="submission" date="2022-05" db="EMBL/GenBank/DDBJ databases">
        <authorList>
            <consortium name="Genoscope - CEA"/>
            <person name="William W."/>
        </authorList>
    </citation>
    <scope>NUCLEOTIDE SEQUENCE [LARGE SCALE GENOMIC DNA]</scope>
</reference>
<dbReference type="EMBL" id="CALNXK010000005">
    <property type="protein sequence ID" value="CAH3037054.1"/>
    <property type="molecule type" value="Genomic_DNA"/>
</dbReference>
<name>A0ABN8MVU7_9CNID</name>
<comment type="caution">
    <text evidence="2">The sequence shown here is derived from an EMBL/GenBank/DDBJ whole genome shotgun (WGS) entry which is preliminary data.</text>
</comment>
<evidence type="ECO:0000313" key="2">
    <source>
        <dbReference type="EMBL" id="CAH3037054.1"/>
    </source>
</evidence>
<evidence type="ECO:0000313" key="3">
    <source>
        <dbReference type="Proteomes" id="UP001159405"/>
    </source>
</evidence>
<protein>
    <recommendedName>
        <fullName evidence="1">GIY-YIG domain-containing protein</fullName>
    </recommendedName>
</protein>
<dbReference type="InterPro" id="IPR000305">
    <property type="entry name" value="GIY-YIG_endonuc"/>
</dbReference>
<gene>
    <name evidence="2" type="ORF">PLOB_00035775</name>
</gene>
<keyword evidence="3" id="KW-1185">Reference proteome</keyword>
<sequence length="116" mass="13957">MASNVCTRLLQKRWRPYEVENIPRIEGIYVIGISRLSEEAKVIYVGRTNDVHRRLVEHQRQHLAIDEFIKEEFEDNDGEDLRVKWISEHNQAIKEKEYINCIAEKVGYWPEYNIKR</sequence>
<proteinExistence type="predicted"/>
<evidence type="ECO:0000259" key="1">
    <source>
        <dbReference type="Pfam" id="PF01541"/>
    </source>
</evidence>
<dbReference type="InterPro" id="IPR035901">
    <property type="entry name" value="GIY-YIG_endonuc_sf"/>
</dbReference>
<accession>A0ABN8MVU7</accession>
<dbReference type="Proteomes" id="UP001159405">
    <property type="component" value="Unassembled WGS sequence"/>
</dbReference>
<feature type="domain" description="GIY-YIG" evidence="1">
    <location>
        <begin position="28"/>
        <end position="100"/>
    </location>
</feature>
<organism evidence="2 3">
    <name type="scientific">Porites lobata</name>
    <dbReference type="NCBI Taxonomy" id="104759"/>
    <lineage>
        <taxon>Eukaryota</taxon>
        <taxon>Metazoa</taxon>
        <taxon>Cnidaria</taxon>
        <taxon>Anthozoa</taxon>
        <taxon>Hexacorallia</taxon>
        <taxon>Scleractinia</taxon>
        <taxon>Fungiina</taxon>
        <taxon>Poritidae</taxon>
        <taxon>Porites</taxon>
    </lineage>
</organism>
<dbReference type="Pfam" id="PF01541">
    <property type="entry name" value="GIY-YIG"/>
    <property type="match status" value="1"/>
</dbReference>